<keyword evidence="3" id="KW-1133">Transmembrane helix</keyword>
<dbReference type="InterPro" id="IPR050739">
    <property type="entry name" value="MFP"/>
</dbReference>
<dbReference type="GO" id="GO:0055085">
    <property type="term" value="P:transmembrane transport"/>
    <property type="evidence" value="ECO:0007669"/>
    <property type="project" value="InterPro"/>
</dbReference>
<feature type="transmembrane region" description="Helical" evidence="3">
    <location>
        <begin position="7"/>
        <end position="27"/>
    </location>
</feature>
<proteinExistence type="predicted"/>
<feature type="region of interest" description="Disordered" evidence="2">
    <location>
        <begin position="345"/>
        <end position="369"/>
    </location>
</feature>
<evidence type="ECO:0000259" key="5">
    <source>
        <dbReference type="Pfam" id="PF25954"/>
    </source>
</evidence>
<dbReference type="Gene3D" id="2.40.50.100">
    <property type="match status" value="1"/>
</dbReference>
<dbReference type="OrthoDB" id="9811754at2"/>
<dbReference type="InterPro" id="IPR058625">
    <property type="entry name" value="MdtA-like_BSH"/>
</dbReference>
<evidence type="ECO:0000256" key="1">
    <source>
        <dbReference type="SAM" id="Coils"/>
    </source>
</evidence>
<evidence type="ECO:0000259" key="4">
    <source>
        <dbReference type="Pfam" id="PF25917"/>
    </source>
</evidence>
<organism evidence="6 7">
    <name type="scientific">Paracoccus limosus</name>
    <dbReference type="NCBI Taxonomy" id="913252"/>
    <lineage>
        <taxon>Bacteria</taxon>
        <taxon>Pseudomonadati</taxon>
        <taxon>Pseudomonadota</taxon>
        <taxon>Alphaproteobacteria</taxon>
        <taxon>Rhodobacterales</taxon>
        <taxon>Paracoccaceae</taxon>
        <taxon>Paracoccus</taxon>
    </lineage>
</organism>
<dbReference type="AlphaFoldDB" id="A0A844H8Q1"/>
<dbReference type="Gene3D" id="1.10.287.470">
    <property type="entry name" value="Helix hairpin bin"/>
    <property type="match status" value="2"/>
</dbReference>
<comment type="caution">
    <text evidence="6">The sequence shown here is derived from an EMBL/GenBank/DDBJ whole genome shotgun (WGS) entry which is preliminary data.</text>
</comment>
<dbReference type="PANTHER" id="PTHR30386:SF24">
    <property type="entry name" value="MULTIDRUG RESISTANCE EFFLUX PUMP"/>
    <property type="match status" value="1"/>
</dbReference>
<feature type="domain" description="CusB-like beta-barrel" evidence="5">
    <location>
        <begin position="247"/>
        <end position="291"/>
    </location>
</feature>
<evidence type="ECO:0000313" key="7">
    <source>
        <dbReference type="Proteomes" id="UP000442533"/>
    </source>
</evidence>
<accession>A0A844H8Q1</accession>
<feature type="coiled-coil region" evidence="1">
    <location>
        <begin position="81"/>
        <end position="108"/>
    </location>
</feature>
<name>A0A844H8Q1_9RHOB</name>
<sequence length="369" mass="39108">MNKTHILPTLIAVLAGLCGLMVVLYAWHLPPFQSDQPQTENAYVRGRVTTLSPQLSGYVAEVGVQDFAHVTAGQEIARLDDRQYRQKLAQAQATLEAARAALQIQQQSVHSAEAGLMSTQAALRATEAARDTAKSAWDRASALRSRGVTAQSSTDESQLALRQAEAGVTQAESAIAVAREEVNGARVGLAAKQAQIASAEAAVELAQIDLDNTVIRAPSDGRLGQVGVHVGQYVTAGTALVSHVAPEVWVIANFKETQLYGIRIGDRASFTVDAMRHKVFTGRVEAFSPATASEFSLLSAANATGNFTKVPQRLPLRISIDPGQEWSEYLEPGLSVVVTVEQGSSARDGQAAGTRKSADAAAPVMGREG</sequence>
<evidence type="ECO:0000256" key="2">
    <source>
        <dbReference type="SAM" id="MobiDB-lite"/>
    </source>
</evidence>
<protein>
    <submittedName>
        <fullName evidence="6">Biotin/lipoyl-binding protein</fullName>
    </submittedName>
</protein>
<dbReference type="InterPro" id="IPR058792">
    <property type="entry name" value="Beta-barrel_RND_2"/>
</dbReference>
<reference evidence="6 7" key="1">
    <citation type="submission" date="2019-11" db="EMBL/GenBank/DDBJ databases">
        <authorList>
            <person name="Dong K."/>
        </authorList>
    </citation>
    <scope>NUCLEOTIDE SEQUENCE [LARGE SCALE GENOMIC DNA]</scope>
    <source>
        <strain evidence="6 7">JCM 17370</strain>
    </source>
</reference>
<keyword evidence="3" id="KW-0472">Membrane</keyword>
<keyword evidence="1" id="KW-0175">Coiled coil</keyword>
<dbReference type="Pfam" id="PF25954">
    <property type="entry name" value="Beta-barrel_RND_2"/>
    <property type="match status" value="1"/>
</dbReference>
<evidence type="ECO:0000256" key="3">
    <source>
        <dbReference type="SAM" id="Phobius"/>
    </source>
</evidence>
<keyword evidence="7" id="KW-1185">Reference proteome</keyword>
<feature type="domain" description="Multidrug resistance protein MdtA-like barrel-sandwich hybrid" evidence="4">
    <location>
        <begin position="48"/>
        <end position="240"/>
    </location>
</feature>
<dbReference type="EMBL" id="WMIF01000021">
    <property type="protein sequence ID" value="MTH35731.1"/>
    <property type="molecule type" value="Genomic_DNA"/>
</dbReference>
<dbReference type="SUPFAM" id="SSF111369">
    <property type="entry name" value="HlyD-like secretion proteins"/>
    <property type="match status" value="2"/>
</dbReference>
<dbReference type="PANTHER" id="PTHR30386">
    <property type="entry name" value="MEMBRANE FUSION SUBUNIT OF EMRAB-TOLC MULTIDRUG EFFLUX PUMP"/>
    <property type="match status" value="1"/>
</dbReference>
<keyword evidence="3" id="KW-0812">Transmembrane</keyword>
<evidence type="ECO:0000313" key="6">
    <source>
        <dbReference type="EMBL" id="MTH35731.1"/>
    </source>
</evidence>
<dbReference type="Gene3D" id="2.40.30.170">
    <property type="match status" value="1"/>
</dbReference>
<dbReference type="RefSeq" id="WP_155065276.1">
    <property type="nucleotide sequence ID" value="NZ_WMIF01000021.1"/>
</dbReference>
<dbReference type="Proteomes" id="UP000442533">
    <property type="component" value="Unassembled WGS sequence"/>
</dbReference>
<feature type="coiled-coil region" evidence="1">
    <location>
        <begin position="161"/>
        <end position="209"/>
    </location>
</feature>
<gene>
    <name evidence="6" type="ORF">GL279_14080</name>
</gene>
<dbReference type="Pfam" id="PF25917">
    <property type="entry name" value="BSH_RND"/>
    <property type="match status" value="1"/>
</dbReference>